<feature type="transmembrane region" description="Helical" evidence="2">
    <location>
        <begin position="191"/>
        <end position="218"/>
    </location>
</feature>
<keyword evidence="2" id="KW-0812">Transmembrane</keyword>
<dbReference type="Proteomes" id="UP001595846">
    <property type="component" value="Unassembled WGS sequence"/>
</dbReference>
<dbReference type="RefSeq" id="WP_256533674.1">
    <property type="nucleotide sequence ID" value="NZ_CP101824.1"/>
</dbReference>
<proteinExistence type="predicted"/>
<keyword evidence="2" id="KW-0472">Membrane</keyword>
<feature type="compositionally biased region" description="Acidic residues" evidence="1">
    <location>
        <begin position="1"/>
        <end position="11"/>
    </location>
</feature>
<dbReference type="AlphaFoldDB" id="A0ABD5NL88"/>
<comment type="caution">
    <text evidence="3">The sequence shown here is derived from an EMBL/GenBank/DDBJ whole genome shotgun (WGS) entry which is preliminary data.</text>
</comment>
<keyword evidence="4" id="KW-1185">Reference proteome</keyword>
<dbReference type="EMBL" id="JBHSAQ010000002">
    <property type="protein sequence ID" value="MFC3957443.1"/>
    <property type="molecule type" value="Genomic_DNA"/>
</dbReference>
<sequence>MSDDGEVEIDDDGRTERERSSTSEPPDERNAARVNRSDSGRALADELGRIDVRTTPEGHVEGTITDLTEVDDRTVRLDVRLPHDRTTSFDLAKPIPWSREFLLARIVEDLGYRAASIDHVVGESVAVERVDDAEEPASWWSATASELGVALFTRMGERFDLEVTTAAEWRLVDPRDRVAARTRPRLSRTQAAGAATVLLGTMLAAVGAALVAAGGTWLSIAGPAAVSAGILAALPGVLLVGLGIALLVWSA</sequence>
<keyword evidence="2" id="KW-1133">Transmembrane helix</keyword>
<protein>
    <submittedName>
        <fullName evidence="3">Uncharacterized protein</fullName>
    </submittedName>
</protein>
<name>A0ABD5NL88_9EURY</name>
<feature type="region of interest" description="Disordered" evidence="1">
    <location>
        <begin position="1"/>
        <end position="47"/>
    </location>
</feature>
<evidence type="ECO:0000313" key="3">
    <source>
        <dbReference type="EMBL" id="MFC3957443.1"/>
    </source>
</evidence>
<accession>A0ABD5NL88</accession>
<gene>
    <name evidence="3" type="ORF">ACFOUR_03515</name>
</gene>
<reference evidence="3 4" key="1">
    <citation type="journal article" date="2019" name="Int. J. Syst. Evol. Microbiol.">
        <title>The Global Catalogue of Microorganisms (GCM) 10K type strain sequencing project: providing services to taxonomists for standard genome sequencing and annotation.</title>
        <authorList>
            <consortium name="The Broad Institute Genomics Platform"/>
            <consortium name="The Broad Institute Genome Sequencing Center for Infectious Disease"/>
            <person name="Wu L."/>
            <person name="Ma J."/>
        </authorList>
    </citation>
    <scope>NUCLEOTIDE SEQUENCE [LARGE SCALE GENOMIC DNA]</scope>
    <source>
        <strain evidence="3 4">IBRC-M 10256</strain>
    </source>
</reference>
<dbReference type="GeneID" id="73902805"/>
<evidence type="ECO:0000256" key="2">
    <source>
        <dbReference type="SAM" id="Phobius"/>
    </source>
</evidence>
<evidence type="ECO:0000313" key="4">
    <source>
        <dbReference type="Proteomes" id="UP001595846"/>
    </source>
</evidence>
<feature type="compositionally biased region" description="Basic and acidic residues" evidence="1">
    <location>
        <begin position="12"/>
        <end position="47"/>
    </location>
</feature>
<feature type="transmembrane region" description="Helical" evidence="2">
    <location>
        <begin position="224"/>
        <end position="249"/>
    </location>
</feature>
<organism evidence="3 4">
    <name type="scientific">Halovivax cerinus</name>
    <dbReference type="NCBI Taxonomy" id="1487865"/>
    <lineage>
        <taxon>Archaea</taxon>
        <taxon>Methanobacteriati</taxon>
        <taxon>Methanobacteriota</taxon>
        <taxon>Stenosarchaea group</taxon>
        <taxon>Halobacteria</taxon>
        <taxon>Halobacteriales</taxon>
        <taxon>Natrialbaceae</taxon>
        <taxon>Halovivax</taxon>
    </lineage>
</organism>
<evidence type="ECO:0000256" key="1">
    <source>
        <dbReference type="SAM" id="MobiDB-lite"/>
    </source>
</evidence>